<comment type="subcellular location">
    <subcellularLocation>
        <location evidence="4">Periplasm</location>
    </subcellularLocation>
</comment>
<dbReference type="GO" id="GO:0030288">
    <property type="term" value="C:outer membrane-bounded periplasmic space"/>
    <property type="evidence" value="ECO:0007669"/>
    <property type="project" value="TreeGrafter"/>
</dbReference>
<dbReference type="NCBIfam" id="TIGR03002">
    <property type="entry name" value="outer_YhbN_LptA"/>
    <property type="match status" value="1"/>
</dbReference>
<dbReference type="GO" id="GO:0001530">
    <property type="term" value="F:lipopolysaccharide binding"/>
    <property type="evidence" value="ECO:0007669"/>
    <property type="project" value="InterPro"/>
</dbReference>
<dbReference type="InterPro" id="IPR005653">
    <property type="entry name" value="OstA-like_N"/>
</dbReference>
<dbReference type="AlphaFoldDB" id="A0A809RLC9"/>
<dbReference type="GO" id="GO:0009279">
    <property type="term" value="C:cell outer membrane"/>
    <property type="evidence" value="ECO:0007669"/>
    <property type="project" value="TreeGrafter"/>
</dbReference>
<comment type="function">
    <text evidence="4">Involved in the assembly of lipopolysaccharide (LPS). Required for the translocation of LPS from the inner membrane to the outer membrane.</text>
</comment>
<dbReference type="GO" id="GO:0043165">
    <property type="term" value="P:Gram-negative-bacterium-type cell outer membrane assembly"/>
    <property type="evidence" value="ECO:0007669"/>
    <property type="project" value="UniProtKB-UniRule"/>
</dbReference>
<dbReference type="EMBL" id="AP021881">
    <property type="protein sequence ID" value="BBP02235.1"/>
    <property type="molecule type" value="Genomic_DNA"/>
</dbReference>
<dbReference type="PANTHER" id="PTHR36504">
    <property type="entry name" value="LIPOPOLYSACCHARIDE EXPORT SYSTEM PROTEIN LPTA"/>
    <property type="match status" value="1"/>
</dbReference>
<comment type="similarity">
    <text evidence="4">Belongs to the LptA family.</text>
</comment>
<dbReference type="PANTHER" id="PTHR36504:SF1">
    <property type="entry name" value="LIPOPOLYSACCHARIDE EXPORT SYSTEM PROTEIN LPTA"/>
    <property type="match status" value="1"/>
</dbReference>
<sequence precursor="true">MNLLSKFPVALVCLLLAHTANAELADRTKPVNLEADSVTVDDIHKTSVYVGSVVLIQGTMLLRADRIEVSENGEGFNKAVAYGNPVYFRQKRDKVDEYVEGYASRIDMDSKSNMVYLTGNARLKKGEDELRGHTMTYNTTSEVFEARNDPTAAKDPNAPASRVRAVIRPKVKTETPAVAQPPLPLRSTPAPTLVKP</sequence>
<dbReference type="Proteomes" id="UP000463939">
    <property type="component" value="Chromosome"/>
</dbReference>
<evidence type="ECO:0000259" key="6">
    <source>
        <dbReference type="Pfam" id="PF03968"/>
    </source>
</evidence>
<dbReference type="GO" id="GO:0015920">
    <property type="term" value="P:lipopolysaccharide transport"/>
    <property type="evidence" value="ECO:0007669"/>
    <property type="project" value="UniProtKB-UniRule"/>
</dbReference>
<evidence type="ECO:0000313" key="7">
    <source>
        <dbReference type="EMBL" id="BBP02235.1"/>
    </source>
</evidence>
<protein>
    <recommendedName>
        <fullName evidence="4">Lipopolysaccharide export system protein LptA</fullName>
    </recommendedName>
</protein>
<reference evidence="8" key="1">
    <citation type="submission" date="2019-11" db="EMBL/GenBank/DDBJ databases">
        <title>Isolation and characterization of a novel species in the genus Sulfuriferula.</title>
        <authorList>
            <person name="Mochizuki J."/>
            <person name="Kojima H."/>
            <person name="Fukui M."/>
        </authorList>
    </citation>
    <scope>NUCLEOTIDE SEQUENCE [LARGE SCALE GENOMIC DNA]</scope>
    <source>
        <strain evidence="8">SGTM</strain>
    </source>
</reference>
<evidence type="ECO:0000313" key="8">
    <source>
        <dbReference type="Proteomes" id="UP000463939"/>
    </source>
</evidence>
<accession>A0A809RLC9</accession>
<dbReference type="HAMAP" id="MF_01914">
    <property type="entry name" value="LPS_assembly_LptA"/>
    <property type="match status" value="1"/>
</dbReference>
<evidence type="ECO:0000256" key="2">
    <source>
        <dbReference type="ARBA" id="ARBA00022729"/>
    </source>
</evidence>
<name>A0A809RLC9_9PROT</name>
<evidence type="ECO:0000256" key="3">
    <source>
        <dbReference type="ARBA" id="ARBA00022764"/>
    </source>
</evidence>
<dbReference type="InterPro" id="IPR052037">
    <property type="entry name" value="LPS_export_LptA"/>
</dbReference>
<dbReference type="RefSeq" id="WP_162085899.1">
    <property type="nucleotide sequence ID" value="NZ_AP021881.1"/>
</dbReference>
<evidence type="ECO:0000256" key="5">
    <source>
        <dbReference type="SAM" id="MobiDB-lite"/>
    </source>
</evidence>
<keyword evidence="3 4" id="KW-0574">Periplasm</keyword>
<evidence type="ECO:0000256" key="4">
    <source>
        <dbReference type="HAMAP-Rule" id="MF_01914"/>
    </source>
</evidence>
<feature type="signal peptide" evidence="4">
    <location>
        <begin position="1"/>
        <end position="22"/>
    </location>
</feature>
<organism evidence="7 8">
    <name type="scientific">Sulfuriferula nivalis</name>
    <dbReference type="NCBI Taxonomy" id="2675298"/>
    <lineage>
        <taxon>Bacteria</taxon>
        <taxon>Pseudomonadati</taxon>
        <taxon>Pseudomonadota</taxon>
        <taxon>Betaproteobacteria</taxon>
        <taxon>Nitrosomonadales</taxon>
        <taxon>Sulfuricellaceae</taxon>
        <taxon>Sulfuriferula</taxon>
    </lineage>
</organism>
<keyword evidence="1 4" id="KW-0813">Transport</keyword>
<dbReference type="InterPro" id="IPR014340">
    <property type="entry name" value="LptA"/>
</dbReference>
<dbReference type="Gene3D" id="2.60.450.10">
    <property type="entry name" value="Lipopolysaccharide (LPS) transport protein A like domain"/>
    <property type="match status" value="1"/>
</dbReference>
<keyword evidence="2 4" id="KW-0732">Signal</keyword>
<evidence type="ECO:0000256" key="1">
    <source>
        <dbReference type="ARBA" id="ARBA00022448"/>
    </source>
</evidence>
<feature type="region of interest" description="Disordered" evidence="5">
    <location>
        <begin position="170"/>
        <end position="196"/>
    </location>
</feature>
<dbReference type="Pfam" id="PF03968">
    <property type="entry name" value="LptD_N"/>
    <property type="match status" value="1"/>
</dbReference>
<keyword evidence="8" id="KW-1185">Reference proteome</keyword>
<feature type="domain" description="Organic solvent tolerance-like N-terminal" evidence="6">
    <location>
        <begin position="33"/>
        <end position="142"/>
    </location>
</feature>
<dbReference type="KEGG" id="sniv:SFSGTM_29430"/>
<comment type="subunit">
    <text evidence="4">Component of the lipopolysaccharide transport and assembly complex.</text>
</comment>
<gene>
    <name evidence="4" type="primary">lptA</name>
    <name evidence="7" type="ORF">SFSGTM_29430</name>
</gene>
<proteinExistence type="inferred from homology"/>
<dbReference type="GO" id="GO:0017089">
    <property type="term" value="F:glycolipid transfer activity"/>
    <property type="evidence" value="ECO:0007669"/>
    <property type="project" value="TreeGrafter"/>
</dbReference>
<feature type="chain" id="PRO_5033192096" description="Lipopolysaccharide export system protein LptA" evidence="4">
    <location>
        <begin position="23"/>
        <end position="196"/>
    </location>
</feature>